<comment type="pathway">
    <text evidence="1 11">Glycerolipid metabolism; triacylglycerol biosynthesis.</text>
</comment>
<evidence type="ECO:0000256" key="5">
    <source>
        <dbReference type="ARBA" id="ARBA00022516"/>
    </source>
</evidence>
<dbReference type="PANTHER" id="PTHR31650">
    <property type="entry name" value="O-ACYLTRANSFERASE (WSD1-LIKE) FAMILY PROTEIN"/>
    <property type="match status" value="1"/>
</dbReference>
<comment type="catalytic activity">
    <reaction evidence="10 11">
        <text>an acyl-CoA + a 1,2-diacyl-sn-glycerol = a triacyl-sn-glycerol + CoA</text>
        <dbReference type="Rhea" id="RHEA:10868"/>
        <dbReference type="ChEBI" id="CHEBI:17815"/>
        <dbReference type="ChEBI" id="CHEBI:57287"/>
        <dbReference type="ChEBI" id="CHEBI:58342"/>
        <dbReference type="ChEBI" id="CHEBI:64615"/>
        <dbReference type="EC" id="2.3.1.20"/>
    </reaction>
</comment>
<keyword evidence="9 11" id="KW-0012">Acyltransferase</keyword>
<keyword evidence="7 11" id="KW-0319">Glycerol metabolism</keyword>
<proteinExistence type="inferred from homology"/>
<evidence type="ECO:0000256" key="10">
    <source>
        <dbReference type="ARBA" id="ARBA00048109"/>
    </source>
</evidence>
<dbReference type="EC" id="2.3.1.20" evidence="4 11"/>
<protein>
    <recommendedName>
        <fullName evidence="4 11">Diacylglycerol O-acyltransferase</fullName>
        <ecNumber evidence="4 11">2.3.1.20</ecNumber>
    </recommendedName>
</protein>
<dbReference type="Proteomes" id="UP000292507">
    <property type="component" value="Unassembled WGS sequence"/>
</dbReference>
<keyword evidence="8 11" id="KW-0443">Lipid metabolism</keyword>
<dbReference type="InterPro" id="IPR023213">
    <property type="entry name" value="CAT-like_dom_sf"/>
</dbReference>
<dbReference type="PANTHER" id="PTHR31650:SF1">
    <property type="entry name" value="WAX ESTER SYNTHASE_DIACYLGLYCEROL ACYLTRANSFERASE 4-RELATED"/>
    <property type="match status" value="1"/>
</dbReference>
<dbReference type="SUPFAM" id="SSF52777">
    <property type="entry name" value="CoA-dependent acyltransferases"/>
    <property type="match status" value="1"/>
</dbReference>
<evidence type="ECO:0000256" key="6">
    <source>
        <dbReference type="ARBA" id="ARBA00022679"/>
    </source>
</evidence>
<reference evidence="15 16" key="1">
    <citation type="submission" date="2019-02" db="EMBL/GenBank/DDBJ databases">
        <title>Sequencing the genomes of 1000 actinobacteria strains.</title>
        <authorList>
            <person name="Klenk H.-P."/>
        </authorList>
    </citation>
    <scope>NUCLEOTIDE SEQUENCE [LARGE SCALE GENOMIC DNA]</scope>
    <source>
        <strain evidence="15 16">DSM 44509</strain>
    </source>
</reference>
<evidence type="ECO:0000256" key="1">
    <source>
        <dbReference type="ARBA" id="ARBA00004771"/>
    </source>
</evidence>
<dbReference type="GO" id="GO:0019432">
    <property type="term" value="P:triglyceride biosynthetic process"/>
    <property type="evidence" value="ECO:0007669"/>
    <property type="project" value="UniProtKB-UniPathway"/>
</dbReference>
<organism evidence="15 16">
    <name type="scientific">Blastococcus saxobsidens</name>
    <dbReference type="NCBI Taxonomy" id="138336"/>
    <lineage>
        <taxon>Bacteria</taxon>
        <taxon>Bacillati</taxon>
        <taxon>Actinomycetota</taxon>
        <taxon>Actinomycetes</taxon>
        <taxon>Geodermatophilales</taxon>
        <taxon>Geodermatophilaceae</taxon>
        <taxon>Blastococcus</taxon>
    </lineage>
</organism>
<dbReference type="Pfam" id="PF03007">
    <property type="entry name" value="WS_DGAT_cat"/>
    <property type="match status" value="1"/>
</dbReference>
<name>A0A4Q7Y526_9ACTN</name>
<evidence type="ECO:0000259" key="14">
    <source>
        <dbReference type="Pfam" id="PF06974"/>
    </source>
</evidence>
<dbReference type="GO" id="GO:0071731">
    <property type="term" value="P:response to nitric oxide"/>
    <property type="evidence" value="ECO:0007669"/>
    <property type="project" value="TreeGrafter"/>
</dbReference>
<comment type="caution">
    <text evidence="15">The sequence shown here is derived from an EMBL/GenBank/DDBJ whole genome shotgun (WGS) entry which is preliminary data.</text>
</comment>
<dbReference type="InterPro" id="IPR014292">
    <property type="entry name" value="Acyl_transf_WS/DGAT"/>
</dbReference>
<keyword evidence="16" id="KW-1185">Reference proteome</keyword>
<dbReference type="UniPathway" id="UPA00282"/>
<dbReference type="InterPro" id="IPR009721">
    <property type="entry name" value="O-acyltransferase_WSD1_C"/>
</dbReference>
<evidence type="ECO:0000256" key="2">
    <source>
        <dbReference type="ARBA" id="ARBA00005189"/>
    </source>
</evidence>
<dbReference type="Gene3D" id="3.30.559.10">
    <property type="entry name" value="Chloramphenicol acetyltransferase-like domain"/>
    <property type="match status" value="1"/>
</dbReference>
<comment type="similarity">
    <text evidence="3 11">Belongs to the long-chain O-acyltransferase family.</text>
</comment>
<evidence type="ECO:0000256" key="8">
    <source>
        <dbReference type="ARBA" id="ARBA00023098"/>
    </source>
</evidence>
<keyword evidence="6 11" id="KW-0808">Transferase</keyword>
<evidence type="ECO:0000256" key="7">
    <source>
        <dbReference type="ARBA" id="ARBA00022798"/>
    </source>
</evidence>
<feature type="domain" description="O-acyltransferase WSD1 C-terminal" evidence="14">
    <location>
        <begin position="313"/>
        <end position="457"/>
    </location>
</feature>
<dbReference type="NCBIfam" id="TIGR02946">
    <property type="entry name" value="acyl_WS_DGAT"/>
    <property type="match status" value="1"/>
</dbReference>
<dbReference type="GO" id="GO:0051701">
    <property type="term" value="P:biological process involved in interaction with host"/>
    <property type="evidence" value="ECO:0007669"/>
    <property type="project" value="TreeGrafter"/>
</dbReference>
<evidence type="ECO:0000256" key="9">
    <source>
        <dbReference type="ARBA" id="ARBA00023315"/>
    </source>
</evidence>
<dbReference type="AlphaFoldDB" id="A0A4Q7Y526"/>
<dbReference type="GO" id="GO:0004144">
    <property type="term" value="F:diacylglycerol O-acyltransferase activity"/>
    <property type="evidence" value="ECO:0007669"/>
    <property type="project" value="UniProtKB-EC"/>
</dbReference>
<dbReference type="InterPro" id="IPR004255">
    <property type="entry name" value="O-acyltransferase_WSD1_N"/>
</dbReference>
<accession>A0A4Q7Y526</accession>
<dbReference type="OrthoDB" id="9810950at2"/>
<dbReference type="EMBL" id="SHKV01000001">
    <property type="protein sequence ID" value="RZU31191.1"/>
    <property type="molecule type" value="Genomic_DNA"/>
</dbReference>
<dbReference type="InterPro" id="IPR045034">
    <property type="entry name" value="O-acyltransferase_WSD1-like"/>
</dbReference>
<evidence type="ECO:0000259" key="13">
    <source>
        <dbReference type="Pfam" id="PF03007"/>
    </source>
</evidence>
<evidence type="ECO:0000256" key="3">
    <source>
        <dbReference type="ARBA" id="ARBA00009587"/>
    </source>
</evidence>
<dbReference type="GO" id="GO:0001666">
    <property type="term" value="P:response to hypoxia"/>
    <property type="evidence" value="ECO:0007669"/>
    <property type="project" value="TreeGrafter"/>
</dbReference>
<evidence type="ECO:0000313" key="16">
    <source>
        <dbReference type="Proteomes" id="UP000292507"/>
    </source>
</evidence>
<dbReference type="GO" id="GO:0006071">
    <property type="term" value="P:glycerol metabolic process"/>
    <property type="evidence" value="ECO:0007669"/>
    <property type="project" value="UniProtKB-KW"/>
</dbReference>
<evidence type="ECO:0000256" key="4">
    <source>
        <dbReference type="ARBA" id="ARBA00013244"/>
    </source>
</evidence>
<gene>
    <name evidence="15" type="ORF">BKA19_0843</name>
</gene>
<dbReference type="GO" id="GO:0005886">
    <property type="term" value="C:plasma membrane"/>
    <property type="evidence" value="ECO:0007669"/>
    <property type="project" value="TreeGrafter"/>
</dbReference>
<keyword evidence="5 11" id="KW-0444">Lipid biosynthesis</keyword>
<comment type="pathway">
    <text evidence="2">Lipid metabolism.</text>
</comment>
<evidence type="ECO:0000256" key="11">
    <source>
        <dbReference type="RuleBase" id="RU361241"/>
    </source>
</evidence>
<dbReference type="Pfam" id="PF06974">
    <property type="entry name" value="WS_DGAT_C"/>
    <property type="match status" value="1"/>
</dbReference>
<evidence type="ECO:0000256" key="12">
    <source>
        <dbReference type="SAM" id="MobiDB-lite"/>
    </source>
</evidence>
<feature type="domain" description="O-acyltransferase WSD1-like N-terminal" evidence="13">
    <location>
        <begin position="4"/>
        <end position="269"/>
    </location>
</feature>
<feature type="region of interest" description="Disordered" evidence="12">
    <location>
        <begin position="464"/>
        <end position="487"/>
    </location>
</feature>
<sequence>MDRMSALDSGFYFAESENTPMHVGSVAVFEGPAPTYGDVVRLLLSKLPLVPRYRQRVRQVPLQLGRPMWVDDPHFQILYHVRHTAVPSPGSDEQLRNLAGRVLGQRLDTAKPLWELWLVEGLAEGRWAIISKVHHCMVDGVAGTDLMQLMFDLSPDATHDEPRDWTPRRDPSGVALVAGAVTEAVTQPLRTLTSLPTVGSAVRSAKSMAGSGRTLAQTLPSLAKQAVTPTARSLNGPIGPHRRWAWTAGNFDEFKEVRTALGGTVNDVVLTAITGGFRDLLKARGELSSEKLVVRSMVPVSVRSENQKGTLDNRVSAVFVDLPVGDPDPVSRLQTVRGQMDEYKKAMQAVDVPSIISMGDFVAPSLLSLGVRAAVQAGQMWCQAVTTNVPGPRVPLYVLGRRMCTAHAYVPIAGGTRCSIGIFSYLSTMTFGINADFDAFPDVDVLSGGIRRGIEELLEHARAEKGTADVEQPAGAVPARKKKAAAR</sequence>
<evidence type="ECO:0000313" key="15">
    <source>
        <dbReference type="EMBL" id="RZU31191.1"/>
    </source>
</evidence>